<protein>
    <recommendedName>
        <fullName evidence="4">SPOR domain-containing protein</fullName>
    </recommendedName>
</protein>
<dbReference type="Proteomes" id="UP000800981">
    <property type="component" value="Unassembled WGS sequence"/>
</dbReference>
<gene>
    <name evidence="2" type="ORF">G9H71_01770</name>
</gene>
<proteinExistence type="predicted"/>
<name>A0ABX0GRX3_9ACTN</name>
<evidence type="ECO:0000313" key="2">
    <source>
        <dbReference type="EMBL" id="NHC12511.1"/>
    </source>
</evidence>
<organism evidence="2 3">
    <name type="scientific">Motilibacter deserti</name>
    <dbReference type="NCBI Taxonomy" id="2714956"/>
    <lineage>
        <taxon>Bacteria</taxon>
        <taxon>Bacillati</taxon>
        <taxon>Actinomycetota</taxon>
        <taxon>Actinomycetes</taxon>
        <taxon>Motilibacterales</taxon>
        <taxon>Motilibacteraceae</taxon>
        <taxon>Motilibacter</taxon>
    </lineage>
</organism>
<reference evidence="2 3" key="1">
    <citation type="submission" date="2020-03" db="EMBL/GenBank/DDBJ databases">
        <title>Two novel Motilibacter sp.</title>
        <authorList>
            <person name="Liu S."/>
        </authorList>
    </citation>
    <scope>NUCLEOTIDE SEQUENCE [LARGE SCALE GENOMIC DNA]</scope>
    <source>
        <strain evidence="2 3">E257</strain>
    </source>
</reference>
<evidence type="ECO:0000313" key="3">
    <source>
        <dbReference type="Proteomes" id="UP000800981"/>
    </source>
</evidence>
<dbReference type="EMBL" id="JAANNP010000001">
    <property type="protein sequence ID" value="NHC12511.1"/>
    <property type="molecule type" value="Genomic_DNA"/>
</dbReference>
<comment type="caution">
    <text evidence="2">The sequence shown here is derived from an EMBL/GenBank/DDBJ whole genome shotgun (WGS) entry which is preliminary data.</text>
</comment>
<evidence type="ECO:0000256" key="1">
    <source>
        <dbReference type="SAM" id="MobiDB-lite"/>
    </source>
</evidence>
<accession>A0ABX0GRX3</accession>
<dbReference type="RefSeq" id="WP_166276895.1">
    <property type="nucleotide sequence ID" value="NZ_JAANNP010000001.1"/>
</dbReference>
<feature type="region of interest" description="Disordered" evidence="1">
    <location>
        <begin position="34"/>
        <end position="58"/>
    </location>
</feature>
<sequence>MAAEYWYCLRHQSVETEQVCPGSERMGPYATRQEAENALASAAERTEAWDNDPRWNDD</sequence>
<feature type="compositionally biased region" description="Basic and acidic residues" evidence="1">
    <location>
        <begin position="44"/>
        <end position="58"/>
    </location>
</feature>
<evidence type="ECO:0008006" key="4">
    <source>
        <dbReference type="Google" id="ProtNLM"/>
    </source>
</evidence>
<keyword evidence="3" id="KW-1185">Reference proteome</keyword>